<evidence type="ECO:0000256" key="5">
    <source>
        <dbReference type="ARBA" id="ARBA00022617"/>
    </source>
</evidence>
<feature type="transmembrane region" description="Helical" evidence="17">
    <location>
        <begin position="6"/>
        <end position="26"/>
    </location>
</feature>
<name>A0A0J8FVN2_9PSED</name>
<keyword evidence="13 17" id="KW-0472">Membrane</keyword>
<dbReference type="PANTHER" id="PTHR30598">
    <property type="entry name" value="NITRATE REDUCTASE PRIVATE CHAPERONE, REDOX ENZYME MATURATION PROTEIN REMP FAMILY"/>
    <property type="match status" value="1"/>
</dbReference>
<keyword evidence="3" id="KW-0813">Transport</keyword>
<dbReference type="PATRIC" id="fig|1674920.3.peg.3543"/>
<evidence type="ECO:0000256" key="6">
    <source>
        <dbReference type="ARBA" id="ARBA00022692"/>
    </source>
</evidence>
<dbReference type="GO" id="GO:0009055">
    <property type="term" value="F:electron transfer activity"/>
    <property type="evidence" value="ECO:0007669"/>
    <property type="project" value="TreeGrafter"/>
</dbReference>
<evidence type="ECO:0000256" key="14">
    <source>
        <dbReference type="ARBA" id="ARBA00048294"/>
    </source>
</evidence>
<dbReference type="InterPro" id="IPR036197">
    <property type="entry name" value="NarG-like_sf"/>
</dbReference>
<dbReference type="PANTHER" id="PTHR30598:SF3">
    <property type="entry name" value="RESPIRATORY NITRATE REDUCTASE 1 GAMMA CHAIN"/>
    <property type="match status" value="1"/>
</dbReference>
<dbReference type="STRING" id="1674920.ACR52_25550"/>
<comment type="caution">
    <text evidence="19">The sequence shown here is derived from an EMBL/GenBank/DDBJ whole genome shotgun (WGS) entry which is preliminary data.</text>
</comment>
<evidence type="ECO:0000256" key="1">
    <source>
        <dbReference type="ARBA" id="ARBA00004651"/>
    </source>
</evidence>
<dbReference type="Gene3D" id="1.20.950.20">
    <property type="entry name" value="Transmembrane di-heme cytochromes, Chain C"/>
    <property type="match status" value="1"/>
</dbReference>
<dbReference type="EC" id="1.7.5.1" evidence="2"/>
<feature type="binding site" description="axial binding residue" evidence="16">
    <location>
        <position position="66"/>
    </location>
    <ligand>
        <name>heme b</name>
        <dbReference type="ChEBI" id="CHEBI:60344"/>
        <label>2</label>
    </ligand>
    <ligandPart>
        <name>Fe</name>
        <dbReference type="ChEBI" id="CHEBI:18248"/>
    </ligandPart>
</feature>
<dbReference type="NCBIfam" id="TIGR00351">
    <property type="entry name" value="narI"/>
    <property type="match status" value="1"/>
</dbReference>
<keyword evidence="8" id="KW-0249">Electron transport</keyword>
<evidence type="ECO:0000313" key="19">
    <source>
        <dbReference type="EMBL" id="KMT52769.1"/>
    </source>
</evidence>
<evidence type="ECO:0000256" key="10">
    <source>
        <dbReference type="ARBA" id="ARBA00023002"/>
    </source>
</evidence>
<reference evidence="19 20" key="1">
    <citation type="submission" date="2015-06" db="EMBL/GenBank/DDBJ databases">
        <title>Draft genome sequence of an Antarctic Pseudomonas sp. strain KG01 with full potential for biotechnological applications.</title>
        <authorList>
            <person name="Pavlov M.S."/>
            <person name="Lira F."/>
            <person name="Martinez J.L."/>
            <person name="Marshall S.H."/>
        </authorList>
    </citation>
    <scope>NUCLEOTIDE SEQUENCE [LARGE SCALE GENOMIC DNA]</scope>
    <source>
        <strain evidence="19 20">KG01</strain>
    </source>
</reference>
<evidence type="ECO:0000256" key="12">
    <source>
        <dbReference type="ARBA" id="ARBA00023063"/>
    </source>
</evidence>
<feature type="transmembrane region" description="Helical" evidence="17">
    <location>
        <begin position="88"/>
        <end position="108"/>
    </location>
</feature>
<keyword evidence="5 16" id="KW-0349">Heme</keyword>
<dbReference type="Proteomes" id="UP000037551">
    <property type="component" value="Unassembled WGS sequence"/>
</dbReference>
<proteinExistence type="predicted"/>
<dbReference type="FunFam" id="1.20.950.20:FF:000001">
    <property type="entry name" value="Respiratory nitrate reductase subunit gamma"/>
    <property type="match status" value="1"/>
</dbReference>
<protein>
    <recommendedName>
        <fullName evidence="2">nitrate reductase (quinone)</fullName>
        <ecNumber evidence="2">1.7.5.1</ecNumber>
    </recommendedName>
</protein>
<accession>A0A0J8FVN2</accession>
<evidence type="ECO:0000256" key="9">
    <source>
        <dbReference type="ARBA" id="ARBA00022989"/>
    </source>
</evidence>
<evidence type="ECO:0000256" key="15">
    <source>
        <dbReference type="ARBA" id="ARBA00063882"/>
    </source>
</evidence>
<feature type="domain" description="NarG-like" evidence="18">
    <location>
        <begin position="6"/>
        <end position="225"/>
    </location>
</feature>
<dbReference type="EMBL" id="LFMW01000022">
    <property type="protein sequence ID" value="KMT52769.1"/>
    <property type="molecule type" value="Genomic_DNA"/>
</dbReference>
<feature type="transmembrane region" description="Helical" evidence="17">
    <location>
        <begin position="189"/>
        <end position="215"/>
    </location>
</feature>
<dbReference type="GO" id="GO:0009325">
    <property type="term" value="C:nitrate reductase complex"/>
    <property type="evidence" value="ECO:0007669"/>
    <property type="project" value="InterPro"/>
</dbReference>
<dbReference type="GO" id="GO:0005886">
    <property type="term" value="C:plasma membrane"/>
    <property type="evidence" value="ECO:0007669"/>
    <property type="project" value="UniProtKB-SubCell"/>
</dbReference>
<dbReference type="GO" id="GO:0042128">
    <property type="term" value="P:nitrate assimilation"/>
    <property type="evidence" value="ECO:0007669"/>
    <property type="project" value="UniProtKB-KW"/>
</dbReference>
<dbReference type="GO" id="GO:0160182">
    <property type="term" value="F:nitrate reductase (quinone) activity"/>
    <property type="evidence" value="ECO:0007669"/>
    <property type="project" value="UniProtKB-EC"/>
</dbReference>
<dbReference type="SUPFAM" id="SSF103501">
    <property type="entry name" value="Respiratory nitrate reductase 1 gamma chain"/>
    <property type="match status" value="1"/>
</dbReference>
<evidence type="ECO:0000256" key="4">
    <source>
        <dbReference type="ARBA" id="ARBA00022475"/>
    </source>
</evidence>
<keyword evidence="7" id="KW-0479">Metal-binding</keyword>
<evidence type="ECO:0000256" key="8">
    <source>
        <dbReference type="ARBA" id="ARBA00022982"/>
    </source>
</evidence>
<dbReference type="InterPro" id="IPR003816">
    <property type="entry name" value="Nitrate_red_gam"/>
</dbReference>
<dbReference type="GO" id="GO:0020037">
    <property type="term" value="F:heme binding"/>
    <property type="evidence" value="ECO:0007669"/>
    <property type="project" value="TreeGrafter"/>
</dbReference>
<evidence type="ECO:0000256" key="3">
    <source>
        <dbReference type="ARBA" id="ARBA00022448"/>
    </source>
</evidence>
<dbReference type="InterPro" id="IPR023234">
    <property type="entry name" value="NarG-like_domain"/>
</dbReference>
<evidence type="ECO:0000313" key="20">
    <source>
        <dbReference type="Proteomes" id="UP000037551"/>
    </source>
</evidence>
<dbReference type="GO" id="GO:0046872">
    <property type="term" value="F:metal ion binding"/>
    <property type="evidence" value="ECO:0007669"/>
    <property type="project" value="UniProtKB-KW"/>
</dbReference>
<dbReference type="Pfam" id="PF02665">
    <property type="entry name" value="Nitrate_red_gam"/>
    <property type="match status" value="1"/>
</dbReference>
<feature type="binding site" description="axial binding residue" evidence="16">
    <location>
        <position position="56"/>
    </location>
    <ligand>
        <name>heme b</name>
        <dbReference type="ChEBI" id="CHEBI:60344"/>
        <label>1</label>
    </ligand>
    <ligandPart>
        <name>Fe</name>
        <dbReference type="ChEBI" id="CHEBI:18248"/>
    </ligandPart>
</feature>
<dbReference type="GO" id="GO:0019645">
    <property type="term" value="P:anaerobic electron transport chain"/>
    <property type="evidence" value="ECO:0007669"/>
    <property type="project" value="UniProtKB-ARBA"/>
</dbReference>
<evidence type="ECO:0000256" key="16">
    <source>
        <dbReference type="PIRSR" id="PIRSR603816-1"/>
    </source>
</evidence>
<dbReference type="RefSeq" id="WP_048730687.1">
    <property type="nucleotide sequence ID" value="NZ_JBJGXJ010000022.1"/>
</dbReference>
<comment type="subcellular location">
    <subcellularLocation>
        <location evidence="1">Cell membrane</location>
        <topology evidence="1">Multi-pass membrane protein</topology>
    </subcellularLocation>
</comment>
<feature type="binding site" description="axial binding residue" evidence="16">
    <location>
        <position position="188"/>
    </location>
    <ligand>
        <name>heme b</name>
        <dbReference type="ChEBI" id="CHEBI:60344"/>
        <label>1</label>
    </ligand>
    <ligandPart>
        <name>Fe</name>
        <dbReference type="ChEBI" id="CHEBI:18248"/>
    </ligandPart>
</feature>
<feature type="binding site" description="axial binding residue" evidence="16">
    <location>
        <position position="206"/>
    </location>
    <ligand>
        <name>heme b</name>
        <dbReference type="ChEBI" id="CHEBI:60344"/>
        <label>1</label>
    </ligand>
    <ligandPart>
        <name>Fe</name>
        <dbReference type="ChEBI" id="CHEBI:18248"/>
    </ligandPart>
</feature>
<keyword evidence="11 16" id="KW-0408">Iron</keyword>
<dbReference type="AlphaFoldDB" id="A0A0J8FVN2"/>
<evidence type="ECO:0000256" key="11">
    <source>
        <dbReference type="ARBA" id="ARBA00023004"/>
    </source>
</evidence>
<feature type="transmembrane region" description="Helical" evidence="17">
    <location>
        <begin position="47"/>
        <end position="68"/>
    </location>
</feature>
<dbReference type="InterPro" id="IPR051936">
    <property type="entry name" value="Heme-iron_electron_transfer"/>
</dbReference>
<comment type="catalytic activity">
    <reaction evidence="14">
        <text>nitrate + a quinol = a quinone + nitrite + H2O</text>
        <dbReference type="Rhea" id="RHEA:56144"/>
        <dbReference type="ChEBI" id="CHEBI:15377"/>
        <dbReference type="ChEBI" id="CHEBI:16301"/>
        <dbReference type="ChEBI" id="CHEBI:17632"/>
        <dbReference type="ChEBI" id="CHEBI:24646"/>
        <dbReference type="ChEBI" id="CHEBI:132124"/>
        <dbReference type="EC" id="1.7.5.1"/>
    </reaction>
</comment>
<keyword evidence="20" id="KW-1185">Reference proteome</keyword>
<keyword evidence="4" id="KW-1003">Cell membrane</keyword>
<comment type="subunit">
    <text evidence="15">Dimer of heterotrimers each composed of an alpha, a beta and a gamma chain. Alpha and beta are catalytic chains; gamma chains are involved in binding the enzyme complex to the cytoplasmic membrane.</text>
</comment>
<evidence type="ECO:0000256" key="7">
    <source>
        <dbReference type="ARBA" id="ARBA00022723"/>
    </source>
</evidence>
<gene>
    <name evidence="19" type="ORF">ACR52_25550</name>
</gene>
<keyword evidence="9 17" id="KW-1133">Transmembrane helix</keyword>
<dbReference type="OrthoDB" id="9788113at2"/>
<evidence type="ECO:0000256" key="17">
    <source>
        <dbReference type="SAM" id="Phobius"/>
    </source>
</evidence>
<evidence type="ECO:0000256" key="13">
    <source>
        <dbReference type="ARBA" id="ARBA00023136"/>
    </source>
</evidence>
<sequence length="226" mass="25058">MSKWNLLVFGVYPYVALAICLLGSWARFDLSQYTWKAGSSQMLNNRGMRVASNFFHIGVLFVLAGHFVGLLTPASIYHHVISTENKQLLAMVSGGFFGLLCLVGLLMLVKRRLGDPRVRATSSPSDILILLVLLAQLLLGLLTIVASTGHMDGSVMVMLADWAQNVVLLRPVEAAASIEPVSLIYKAHVALGLTLFVLFPFTRLVHMISAPIWYLGRRYQIVRQKY</sequence>
<evidence type="ECO:0000259" key="18">
    <source>
        <dbReference type="Pfam" id="PF02665"/>
    </source>
</evidence>
<feature type="transmembrane region" description="Helical" evidence="17">
    <location>
        <begin position="128"/>
        <end position="149"/>
    </location>
</feature>
<keyword evidence="12" id="KW-0534">Nitrate assimilation</keyword>
<organism evidence="19 20">
    <name type="scientific">Pseudomonas fildesensis</name>
    <dbReference type="NCBI Taxonomy" id="1674920"/>
    <lineage>
        <taxon>Bacteria</taxon>
        <taxon>Pseudomonadati</taxon>
        <taxon>Pseudomonadota</taxon>
        <taxon>Gammaproteobacteria</taxon>
        <taxon>Pseudomonadales</taxon>
        <taxon>Pseudomonadaceae</taxon>
        <taxon>Pseudomonas</taxon>
    </lineage>
</organism>
<keyword evidence="10" id="KW-0560">Oxidoreductase</keyword>
<keyword evidence="6 17" id="KW-0812">Transmembrane</keyword>
<evidence type="ECO:0000256" key="2">
    <source>
        <dbReference type="ARBA" id="ARBA00012500"/>
    </source>
</evidence>